<dbReference type="GO" id="GO:0070536">
    <property type="term" value="P:protein K63-linked deubiquitination"/>
    <property type="evidence" value="ECO:0007669"/>
    <property type="project" value="InterPro"/>
</dbReference>
<accession>A0A9X0D0B1</accession>
<dbReference type="PANTHER" id="PTHR12947">
    <property type="entry name" value="AMSH-LIKE PROTEASE"/>
    <property type="match status" value="1"/>
</dbReference>
<evidence type="ECO:0000256" key="3">
    <source>
        <dbReference type="ARBA" id="ARBA00022670"/>
    </source>
</evidence>
<keyword evidence="4" id="KW-0479">Metal-binding</keyword>
<dbReference type="EMBL" id="MU826351">
    <property type="protein sequence ID" value="KAJ7381028.1"/>
    <property type="molecule type" value="Genomic_DNA"/>
</dbReference>
<keyword evidence="6 11" id="KW-0378">Hydrolase</keyword>
<dbReference type="GO" id="GO:0005768">
    <property type="term" value="C:endosome"/>
    <property type="evidence" value="ECO:0007669"/>
    <property type="project" value="TreeGrafter"/>
</dbReference>
<keyword evidence="8" id="KW-0482">Metalloprotease</keyword>
<evidence type="ECO:0000313" key="11">
    <source>
        <dbReference type="EMBL" id="KAJ7381028.1"/>
    </source>
</evidence>
<dbReference type="InterPro" id="IPR037518">
    <property type="entry name" value="MPN"/>
</dbReference>
<feature type="compositionally biased region" description="Basic and acidic residues" evidence="9">
    <location>
        <begin position="121"/>
        <end position="151"/>
    </location>
</feature>
<dbReference type="Pfam" id="PF08969">
    <property type="entry name" value="USP8_dimer"/>
    <property type="match status" value="1"/>
</dbReference>
<comment type="similarity">
    <text evidence="2">Belongs to the peptidase M67C family.</text>
</comment>
<dbReference type="GO" id="GO:0006508">
    <property type="term" value="P:proteolysis"/>
    <property type="evidence" value="ECO:0007669"/>
    <property type="project" value="UniProtKB-KW"/>
</dbReference>
<dbReference type="PANTHER" id="PTHR12947:SF13">
    <property type="entry name" value="FI19924P1"/>
    <property type="match status" value="1"/>
</dbReference>
<dbReference type="InterPro" id="IPR015063">
    <property type="entry name" value="USP8_dimer"/>
</dbReference>
<dbReference type="SUPFAM" id="SSF140856">
    <property type="entry name" value="USP8 N-terminal domain-like"/>
    <property type="match status" value="1"/>
</dbReference>
<gene>
    <name evidence="11" type="primary">STAMBPL1</name>
    <name evidence="11" type="ORF">OS493_004624</name>
</gene>
<dbReference type="GO" id="GO:0061578">
    <property type="term" value="F:K63-linked deubiquitinase activity"/>
    <property type="evidence" value="ECO:0007669"/>
    <property type="project" value="InterPro"/>
</dbReference>
<dbReference type="EC" id="3.4.19.12" evidence="11"/>
<dbReference type="CDD" id="cd08066">
    <property type="entry name" value="MPN_AMSH_like"/>
    <property type="match status" value="1"/>
</dbReference>
<dbReference type="GO" id="GO:0046872">
    <property type="term" value="F:metal ion binding"/>
    <property type="evidence" value="ECO:0007669"/>
    <property type="project" value="UniProtKB-KW"/>
</dbReference>
<name>A0A9X0D0B1_9CNID</name>
<comment type="caution">
    <text evidence="11">The sequence shown here is derived from an EMBL/GenBank/DDBJ whole genome shotgun (WGS) entry which is preliminary data.</text>
</comment>
<dbReference type="SMART" id="SM00232">
    <property type="entry name" value="JAB_MPN"/>
    <property type="match status" value="1"/>
</dbReference>
<evidence type="ECO:0000256" key="5">
    <source>
        <dbReference type="ARBA" id="ARBA00022786"/>
    </source>
</evidence>
<dbReference type="GO" id="GO:0140492">
    <property type="term" value="F:metal-dependent deubiquitinase activity"/>
    <property type="evidence" value="ECO:0007669"/>
    <property type="project" value="InterPro"/>
</dbReference>
<reference evidence="11" key="1">
    <citation type="submission" date="2023-01" db="EMBL/GenBank/DDBJ databases">
        <title>Genome assembly of the deep-sea coral Lophelia pertusa.</title>
        <authorList>
            <person name="Herrera S."/>
            <person name="Cordes E."/>
        </authorList>
    </citation>
    <scope>NUCLEOTIDE SEQUENCE</scope>
    <source>
        <strain evidence="11">USNM1676648</strain>
        <tissue evidence="11">Polyp</tissue>
    </source>
</reference>
<dbReference type="FunFam" id="3.40.140.10:FF:000010">
    <property type="entry name" value="AMSH-like protease isoform X1"/>
    <property type="match status" value="1"/>
</dbReference>
<evidence type="ECO:0000256" key="9">
    <source>
        <dbReference type="SAM" id="MobiDB-lite"/>
    </source>
</evidence>
<dbReference type="Gene3D" id="3.40.140.10">
    <property type="entry name" value="Cytidine Deaminase, domain 2"/>
    <property type="match status" value="1"/>
</dbReference>
<proteinExistence type="inferred from homology"/>
<keyword evidence="5" id="KW-0833">Ubl conjugation pathway</keyword>
<dbReference type="GO" id="GO:0004843">
    <property type="term" value="F:cysteine-type deubiquitinase activity"/>
    <property type="evidence" value="ECO:0007669"/>
    <property type="project" value="UniProtKB-EC"/>
</dbReference>
<dbReference type="OrthoDB" id="3640at2759"/>
<dbReference type="GO" id="GO:0016020">
    <property type="term" value="C:membrane"/>
    <property type="evidence" value="ECO:0007669"/>
    <property type="project" value="TreeGrafter"/>
</dbReference>
<dbReference type="AlphaFoldDB" id="A0A9X0D0B1"/>
<evidence type="ECO:0000256" key="8">
    <source>
        <dbReference type="ARBA" id="ARBA00023049"/>
    </source>
</evidence>
<comment type="cofactor">
    <cofactor evidence="1">
        <name>Zn(2+)</name>
        <dbReference type="ChEBI" id="CHEBI:29105"/>
    </cofactor>
</comment>
<evidence type="ECO:0000256" key="4">
    <source>
        <dbReference type="ARBA" id="ARBA00022723"/>
    </source>
</evidence>
<keyword evidence="7" id="KW-0862">Zinc</keyword>
<keyword evidence="12" id="KW-1185">Reference proteome</keyword>
<feature type="compositionally biased region" description="Polar residues" evidence="9">
    <location>
        <begin position="184"/>
        <end position="200"/>
    </location>
</feature>
<dbReference type="Proteomes" id="UP001163046">
    <property type="component" value="Unassembled WGS sequence"/>
</dbReference>
<evidence type="ECO:0000256" key="7">
    <source>
        <dbReference type="ARBA" id="ARBA00022833"/>
    </source>
</evidence>
<evidence type="ECO:0000256" key="1">
    <source>
        <dbReference type="ARBA" id="ARBA00001947"/>
    </source>
</evidence>
<dbReference type="Pfam" id="PF01398">
    <property type="entry name" value="JAB"/>
    <property type="match status" value="1"/>
</dbReference>
<feature type="domain" description="MPN" evidence="10">
    <location>
        <begin position="256"/>
        <end position="386"/>
    </location>
</feature>
<organism evidence="11 12">
    <name type="scientific">Desmophyllum pertusum</name>
    <dbReference type="NCBI Taxonomy" id="174260"/>
    <lineage>
        <taxon>Eukaryota</taxon>
        <taxon>Metazoa</taxon>
        <taxon>Cnidaria</taxon>
        <taxon>Anthozoa</taxon>
        <taxon>Hexacorallia</taxon>
        <taxon>Scleractinia</taxon>
        <taxon>Caryophylliina</taxon>
        <taxon>Caryophylliidae</taxon>
        <taxon>Desmophyllum</taxon>
    </lineage>
</organism>
<evidence type="ECO:0000256" key="6">
    <source>
        <dbReference type="ARBA" id="ARBA00022801"/>
    </source>
</evidence>
<evidence type="ECO:0000313" key="12">
    <source>
        <dbReference type="Proteomes" id="UP001163046"/>
    </source>
</evidence>
<feature type="region of interest" description="Disordered" evidence="9">
    <location>
        <begin position="121"/>
        <end position="253"/>
    </location>
</feature>
<protein>
    <submittedName>
        <fullName evidence="11">AMSH-like protease</fullName>
        <ecNumber evidence="11">3.4.19.12</ecNumber>
    </submittedName>
</protein>
<evidence type="ECO:0000256" key="2">
    <source>
        <dbReference type="ARBA" id="ARBA00010981"/>
    </source>
</evidence>
<dbReference type="SUPFAM" id="SSF102712">
    <property type="entry name" value="JAB1/MPN domain"/>
    <property type="match status" value="1"/>
</dbReference>
<evidence type="ECO:0000259" key="10">
    <source>
        <dbReference type="PROSITE" id="PS50249"/>
    </source>
</evidence>
<dbReference type="InterPro" id="IPR000555">
    <property type="entry name" value="JAMM/MPN+_dom"/>
</dbReference>
<sequence>MADERDPGERVRKLVQFAGQVEVDNSIAPKKYFRSGVEMERMAKIYHDEGNLESAFILYSKFITLFVEKLPAHPEYVKAAPVDKAVNKKSLRKVFSMAEELKGVLKEKYQEEYQQSIVEEARKKEEEEAKRKEFQRMEADERARREQEAKIAQHQNSTMTPHTEIPSVIPSAPSLIGDYPAPPTSHQESSASDDSTVGSNQREHGAPSDGNQAQSTMPQPPSYSSLYSVPTPSTPSVDRSTKPVMSADSSSNGLRKIHIPGELISHFLQLASDNTRKNLETCGILAGRLQNNMFCITHLLIPKQTSTSDSCSTLSEEELFEFQDSHDLITLGWIHTHPSQTSFMSSVDLHTHCSYQLIMPEAIAIVCSPKFSETGVFSLTQDYGLQFILNCRKPGFHPHPKEPPLYQESSHILWDKVARVDVIDLRFK</sequence>
<keyword evidence="3 11" id="KW-0645">Protease</keyword>
<dbReference type="Gene3D" id="1.20.58.80">
    <property type="entry name" value="Phosphotransferase system, lactose/cellobiose-type IIA subunit"/>
    <property type="match status" value="1"/>
</dbReference>
<feature type="compositionally biased region" description="Polar residues" evidence="9">
    <location>
        <begin position="209"/>
        <end position="238"/>
    </location>
</feature>
<dbReference type="PROSITE" id="PS50249">
    <property type="entry name" value="MPN"/>
    <property type="match status" value="1"/>
</dbReference>
<dbReference type="InterPro" id="IPR044098">
    <property type="entry name" value="STAMBP/STALP-like_MPN"/>
</dbReference>